<feature type="domain" description="Outer membrane protein beta-barrel" evidence="3">
    <location>
        <begin position="10"/>
        <end position="218"/>
    </location>
</feature>
<dbReference type="Proteomes" id="UP000279470">
    <property type="component" value="Unassembled WGS sequence"/>
</dbReference>
<evidence type="ECO:0000259" key="3">
    <source>
        <dbReference type="Pfam" id="PF13505"/>
    </source>
</evidence>
<dbReference type="Pfam" id="PF13505">
    <property type="entry name" value="OMP_b-brl"/>
    <property type="match status" value="1"/>
</dbReference>
<dbReference type="Gene3D" id="2.40.160.20">
    <property type="match status" value="1"/>
</dbReference>
<evidence type="ECO:0000256" key="1">
    <source>
        <dbReference type="ARBA" id="ARBA00022729"/>
    </source>
</evidence>
<dbReference type="RefSeq" id="WP_126044465.1">
    <property type="nucleotide sequence ID" value="NZ_RXFM01000016.1"/>
</dbReference>
<evidence type="ECO:0000313" key="5">
    <source>
        <dbReference type="Proteomes" id="UP000279470"/>
    </source>
</evidence>
<accession>A0A429XSR8</accession>
<evidence type="ECO:0000256" key="2">
    <source>
        <dbReference type="SAM" id="SignalP"/>
    </source>
</evidence>
<dbReference type="InterPro" id="IPR011250">
    <property type="entry name" value="OMP/PagP_B-barrel"/>
</dbReference>
<organism evidence="4 5">
    <name type="scientific">Candidatus Aquarickettsia rohweri</name>
    <dbReference type="NCBI Taxonomy" id="2602574"/>
    <lineage>
        <taxon>Bacteria</taxon>
        <taxon>Pseudomonadati</taxon>
        <taxon>Pseudomonadota</taxon>
        <taxon>Alphaproteobacteria</taxon>
        <taxon>Rickettsiales</taxon>
        <taxon>Candidatus Midichloriaceae</taxon>
        <taxon>Candidatus Aquarickettsia</taxon>
    </lineage>
</organism>
<protein>
    <submittedName>
        <fullName evidence="4">Porin family protein</fullName>
    </submittedName>
</protein>
<feature type="chain" id="PRO_5019220690" evidence="2">
    <location>
        <begin position="21"/>
        <end position="218"/>
    </location>
</feature>
<dbReference type="EMBL" id="RXFM01000016">
    <property type="protein sequence ID" value="RST70090.1"/>
    <property type="molecule type" value="Genomic_DNA"/>
</dbReference>
<name>A0A429XSR8_9RICK</name>
<comment type="caution">
    <text evidence="4">The sequence shown here is derived from an EMBL/GenBank/DDBJ whole genome shotgun (WGS) entry which is preliminary data.</text>
</comment>
<proteinExistence type="predicted"/>
<feature type="signal peptide" evidence="2">
    <location>
        <begin position="1"/>
        <end position="20"/>
    </location>
</feature>
<dbReference type="SUPFAM" id="SSF56925">
    <property type="entry name" value="OMPA-like"/>
    <property type="match status" value="1"/>
</dbReference>
<evidence type="ECO:0000313" key="4">
    <source>
        <dbReference type="EMBL" id="RST70090.1"/>
    </source>
</evidence>
<sequence>MKNISKQILALAITPFIACAANAEDSYYAKVEVGLALPQKMNGNKLKKSAIFGIEGGYKMNENFRFGLGIGMLSNIKPKDVPAGTTPPKVSSLFGEANAYYDIGEFNGFTPYLTAGVGVSRNKLKNSAQSGVTPPAGNTGGFNLANKPIAAPGSTASSSNSKTKTNFAWNVGLGAMYNIDPEFAVDLTYRYRDLGKVMKGDDAKLKSHNVTVGLVYKF</sequence>
<reference evidence="5" key="1">
    <citation type="submission" date="2018-11" db="EMBL/GenBank/DDBJ databases">
        <title>Phylogenetic, genomic, and biogeographic characterization of a novel and ubiquitous marine invertebrate-associated Rickettsiales parasite, Candidatus Marinoinvertebrata rohwerii, gen. nov., sp. nov.</title>
        <authorList>
            <person name="Klinges J.G."/>
            <person name="Rosales S.M."/>
            <person name="Mcminds R."/>
            <person name="Shaver E.C."/>
            <person name="Shantz A."/>
            <person name="Peters E.C."/>
            <person name="Burkepile D.E."/>
            <person name="Silliman B.R."/>
            <person name="Vega Thurber R.L."/>
        </authorList>
    </citation>
    <scope>NUCLEOTIDE SEQUENCE [LARGE SCALE GENOMIC DNA]</scope>
    <source>
        <strain evidence="5">a_cerv_44</strain>
    </source>
</reference>
<dbReference type="AlphaFoldDB" id="A0A429XSR8"/>
<gene>
    <name evidence="4" type="ORF">EIC27_01885</name>
</gene>
<dbReference type="InterPro" id="IPR027385">
    <property type="entry name" value="Beta-barrel_OMP"/>
</dbReference>
<keyword evidence="5" id="KW-1185">Reference proteome</keyword>
<keyword evidence="1 2" id="KW-0732">Signal</keyword>
<dbReference type="OrthoDB" id="7160701at2"/>